<dbReference type="InterPro" id="IPR035952">
    <property type="entry name" value="Rhomboid-like_sf"/>
</dbReference>
<evidence type="ECO:0000256" key="4">
    <source>
        <dbReference type="ARBA" id="ARBA00022989"/>
    </source>
</evidence>
<feature type="transmembrane region" description="Helical" evidence="6">
    <location>
        <begin position="100"/>
        <end position="118"/>
    </location>
</feature>
<dbReference type="GO" id="GO:0004252">
    <property type="term" value="F:serine-type endopeptidase activity"/>
    <property type="evidence" value="ECO:0007669"/>
    <property type="project" value="InterPro"/>
</dbReference>
<dbReference type="SUPFAM" id="SSF144091">
    <property type="entry name" value="Rhomboid-like"/>
    <property type="match status" value="1"/>
</dbReference>
<comment type="subcellular location">
    <subcellularLocation>
        <location evidence="1">Membrane</location>
        <topology evidence="1">Multi-pass membrane protein</topology>
    </subcellularLocation>
</comment>
<dbReference type="GO" id="GO:0031969">
    <property type="term" value="C:chloroplast membrane"/>
    <property type="evidence" value="ECO:0007669"/>
    <property type="project" value="TreeGrafter"/>
</dbReference>
<keyword evidence="8" id="KW-0645">Protease</keyword>
<keyword evidence="8" id="KW-0378">Hydrolase</keyword>
<dbReference type="InterPro" id="IPR022764">
    <property type="entry name" value="Peptidase_S54_rhomboid_dom"/>
</dbReference>
<evidence type="ECO:0000256" key="1">
    <source>
        <dbReference type="ARBA" id="ARBA00004141"/>
    </source>
</evidence>
<comment type="similarity">
    <text evidence="2">Belongs to the peptidase S54 family.</text>
</comment>
<name>A0AAV3Q7Y3_LITER</name>
<gene>
    <name evidence="8" type="ORF">LIER_15695</name>
</gene>
<feature type="transmembrane region" description="Helical" evidence="6">
    <location>
        <begin position="124"/>
        <end position="144"/>
    </location>
</feature>
<proteinExistence type="inferred from homology"/>
<feature type="transmembrane region" description="Helical" evidence="6">
    <location>
        <begin position="70"/>
        <end position="88"/>
    </location>
</feature>
<dbReference type="Gene3D" id="1.20.1540.10">
    <property type="entry name" value="Rhomboid-like"/>
    <property type="match status" value="1"/>
</dbReference>
<evidence type="ECO:0000313" key="8">
    <source>
        <dbReference type="EMBL" id="GAA0158750.1"/>
    </source>
</evidence>
<dbReference type="PANTHER" id="PTHR43731:SF26">
    <property type="entry name" value="RHOMBOID-LIKE PROTEIN 10, CHLOROPLASTIC"/>
    <property type="match status" value="1"/>
</dbReference>
<evidence type="ECO:0000256" key="2">
    <source>
        <dbReference type="ARBA" id="ARBA00009045"/>
    </source>
</evidence>
<feature type="domain" description="Peptidase S54 rhomboid" evidence="7">
    <location>
        <begin position="25"/>
        <end position="141"/>
    </location>
</feature>
<dbReference type="PANTHER" id="PTHR43731">
    <property type="entry name" value="RHOMBOID PROTEASE"/>
    <property type="match status" value="1"/>
</dbReference>
<accession>A0AAV3Q7Y3</accession>
<comment type="caution">
    <text evidence="8">The sequence shown here is derived from an EMBL/GenBank/DDBJ whole genome shotgun (WGS) entry which is preliminary data.</text>
</comment>
<reference evidence="8 9" key="1">
    <citation type="submission" date="2024-01" db="EMBL/GenBank/DDBJ databases">
        <title>The complete chloroplast genome sequence of Lithospermum erythrorhizon: insights into the phylogenetic relationship among Boraginaceae species and the maternal lineages of purple gromwells.</title>
        <authorList>
            <person name="Okada T."/>
            <person name="Watanabe K."/>
        </authorList>
    </citation>
    <scope>NUCLEOTIDE SEQUENCE [LARGE SCALE GENOMIC DNA]</scope>
</reference>
<evidence type="ECO:0000256" key="6">
    <source>
        <dbReference type="SAM" id="Phobius"/>
    </source>
</evidence>
<dbReference type="Proteomes" id="UP001454036">
    <property type="component" value="Unassembled WGS sequence"/>
</dbReference>
<evidence type="ECO:0000256" key="3">
    <source>
        <dbReference type="ARBA" id="ARBA00022692"/>
    </source>
</evidence>
<evidence type="ECO:0000259" key="7">
    <source>
        <dbReference type="Pfam" id="PF01694"/>
    </source>
</evidence>
<keyword evidence="5 6" id="KW-0472">Membrane</keyword>
<protein>
    <submittedName>
        <fullName evidence="8">Serine protease</fullName>
    </submittedName>
</protein>
<keyword evidence="4 6" id="KW-1133">Transmembrane helix</keyword>
<evidence type="ECO:0000313" key="9">
    <source>
        <dbReference type="Proteomes" id="UP001454036"/>
    </source>
</evidence>
<dbReference type="InterPro" id="IPR050925">
    <property type="entry name" value="Rhomboid_protease_S54"/>
</dbReference>
<dbReference type="Pfam" id="PF01694">
    <property type="entry name" value="Rhomboid"/>
    <property type="match status" value="1"/>
</dbReference>
<sequence length="174" mass="18873">MYMLPKVYAAQVASQGKPLLWGAKVNCYSLYYIGPLVDNICGPQRYLATYLTSAIASSTTSYWLCKGPSVGASGAIFGLVGSFAVFVLRHRGVVKGAEQDIQYIALIILLNMPIGLLSKGIDNWGHLGGFIGGVGISLLLGPVWKLEYISKGKRVYKDKAPIFTVINKNRIIKS</sequence>
<dbReference type="AlphaFoldDB" id="A0AAV3Q7Y3"/>
<keyword evidence="9" id="KW-1185">Reference proteome</keyword>
<dbReference type="GO" id="GO:0006508">
    <property type="term" value="P:proteolysis"/>
    <property type="evidence" value="ECO:0007669"/>
    <property type="project" value="UniProtKB-KW"/>
</dbReference>
<dbReference type="EMBL" id="BAABME010003425">
    <property type="protein sequence ID" value="GAA0158750.1"/>
    <property type="molecule type" value="Genomic_DNA"/>
</dbReference>
<organism evidence="8 9">
    <name type="scientific">Lithospermum erythrorhizon</name>
    <name type="common">Purple gromwell</name>
    <name type="synonym">Lithospermum officinale var. erythrorhizon</name>
    <dbReference type="NCBI Taxonomy" id="34254"/>
    <lineage>
        <taxon>Eukaryota</taxon>
        <taxon>Viridiplantae</taxon>
        <taxon>Streptophyta</taxon>
        <taxon>Embryophyta</taxon>
        <taxon>Tracheophyta</taxon>
        <taxon>Spermatophyta</taxon>
        <taxon>Magnoliopsida</taxon>
        <taxon>eudicotyledons</taxon>
        <taxon>Gunneridae</taxon>
        <taxon>Pentapetalae</taxon>
        <taxon>asterids</taxon>
        <taxon>lamiids</taxon>
        <taxon>Boraginales</taxon>
        <taxon>Boraginaceae</taxon>
        <taxon>Boraginoideae</taxon>
        <taxon>Lithospermeae</taxon>
        <taxon>Lithospermum</taxon>
    </lineage>
</organism>
<keyword evidence="3 6" id="KW-0812">Transmembrane</keyword>
<evidence type="ECO:0000256" key="5">
    <source>
        <dbReference type="ARBA" id="ARBA00023136"/>
    </source>
</evidence>